<dbReference type="Proteomes" id="UP000886998">
    <property type="component" value="Unassembled WGS sequence"/>
</dbReference>
<evidence type="ECO:0000313" key="1">
    <source>
        <dbReference type="EMBL" id="GFY74473.1"/>
    </source>
</evidence>
<dbReference type="GO" id="GO:0003676">
    <property type="term" value="F:nucleic acid binding"/>
    <property type="evidence" value="ECO:0007669"/>
    <property type="project" value="InterPro"/>
</dbReference>
<dbReference type="InterPro" id="IPR036875">
    <property type="entry name" value="Znf_CCHC_sf"/>
</dbReference>
<dbReference type="GO" id="GO:0008270">
    <property type="term" value="F:zinc ion binding"/>
    <property type="evidence" value="ECO:0007669"/>
    <property type="project" value="InterPro"/>
</dbReference>
<keyword evidence="2" id="KW-1185">Reference proteome</keyword>
<dbReference type="OrthoDB" id="10465125at2759"/>
<evidence type="ECO:0008006" key="3">
    <source>
        <dbReference type="Google" id="ProtNLM"/>
    </source>
</evidence>
<sequence>MKCLVQKSKIKCHYCSKLVHFRRECRNGSTTASSSAFNRRFREYGTSPKLCRHPPVPSPIGSSVSSDDSNIILFEVVDQ</sequence>
<proteinExistence type="predicted"/>
<dbReference type="SUPFAM" id="SSF57756">
    <property type="entry name" value="Retrovirus zinc finger-like domains"/>
    <property type="match status" value="1"/>
</dbReference>
<dbReference type="EMBL" id="BMAV01020772">
    <property type="protein sequence ID" value="GFY74473.1"/>
    <property type="molecule type" value="Genomic_DNA"/>
</dbReference>
<reference evidence="1" key="1">
    <citation type="submission" date="2020-08" db="EMBL/GenBank/DDBJ databases">
        <title>Multicomponent nature underlies the extraordinary mechanical properties of spider dragline silk.</title>
        <authorList>
            <person name="Kono N."/>
            <person name="Nakamura H."/>
            <person name="Mori M."/>
            <person name="Yoshida Y."/>
            <person name="Ohtoshi R."/>
            <person name="Malay A.D."/>
            <person name="Moran D.A.P."/>
            <person name="Tomita M."/>
            <person name="Numata K."/>
            <person name="Arakawa K."/>
        </authorList>
    </citation>
    <scope>NUCLEOTIDE SEQUENCE</scope>
</reference>
<accession>A0A8X6YP95</accession>
<name>A0A8X6YP95_9ARAC</name>
<evidence type="ECO:0000313" key="2">
    <source>
        <dbReference type="Proteomes" id="UP000886998"/>
    </source>
</evidence>
<comment type="caution">
    <text evidence="1">The sequence shown here is derived from an EMBL/GenBank/DDBJ whole genome shotgun (WGS) entry which is preliminary data.</text>
</comment>
<organism evidence="1 2">
    <name type="scientific">Trichonephila inaurata madagascariensis</name>
    <dbReference type="NCBI Taxonomy" id="2747483"/>
    <lineage>
        <taxon>Eukaryota</taxon>
        <taxon>Metazoa</taxon>
        <taxon>Ecdysozoa</taxon>
        <taxon>Arthropoda</taxon>
        <taxon>Chelicerata</taxon>
        <taxon>Arachnida</taxon>
        <taxon>Araneae</taxon>
        <taxon>Araneomorphae</taxon>
        <taxon>Entelegynae</taxon>
        <taxon>Araneoidea</taxon>
        <taxon>Nephilidae</taxon>
        <taxon>Trichonephila</taxon>
        <taxon>Trichonephila inaurata</taxon>
    </lineage>
</organism>
<dbReference type="AlphaFoldDB" id="A0A8X6YP95"/>
<protein>
    <recommendedName>
        <fullName evidence="3">CCHC-type domain-containing protein</fullName>
    </recommendedName>
</protein>
<gene>
    <name evidence="1" type="ORF">TNIN_7731</name>
</gene>